<evidence type="ECO:0000313" key="2">
    <source>
        <dbReference type="Proteomes" id="UP001732700"/>
    </source>
</evidence>
<keyword evidence="2" id="KW-1185">Reference proteome</keyword>
<evidence type="ECO:0000313" key="1">
    <source>
        <dbReference type="EnsemblPlants" id="AVESA.00010b.r2.3DG0551230.1.CDS"/>
    </source>
</evidence>
<dbReference type="Proteomes" id="UP001732700">
    <property type="component" value="Chromosome 3D"/>
</dbReference>
<sequence length="361" mass="40939">MHVLDGGEHPQLPYFQRATSIELDTLYMALPPTAGGFPALERLFISRCYGLDLATLILRCSRLRVLRARCFGNVPSLKIHSASLEELVLDKFVVREQDDAAYSIDIIAPALKQLMVSFTTRTLHYSVSISAPMLQKLSWHCWYSPKDLTVGAFWFVMRLWLERPPSSQPNNREGTCLSMEIYVHRDQPMDDAHGHFAQEIEKLPVGDFTVLVLYLNLMDVTHVFGPMVLHLLVATNQFRTATRKLKVVLERWPSKAKEACPPICPCHEPTSNTRRTKTISLTSLEEVEIQGFQGLDDDFDFLKLIFQCAPILKRMTVKLLDNVAPSKDGWTEIDNTFKKYPSVECYASTSVSVDATRSAEN</sequence>
<accession>A0ACD5W117</accession>
<dbReference type="EnsemblPlants" id="AVESA.00010b.r2.3DG0551230.1">
    <property type="protein sequence ID" value="AVESA.00010b.r2.3DG0551230.1.CDS"/>
    <property type="gene ID" value="AVESA.00010b.r2.3DG0551230"/>
</dbReference>
<organism evidence="1 2">
    <name type="scientific">Avena sativa</name>
    <name type="common">Oat</name>
    <dbReference type="NCBI Taxonomy" id="4498"/>
    <lineage>
        <taxon>Eukaryota</taxon>
        <taxon>Viridiplantae</taxon>
        <taxon>Streptophyta</taxon>
        <taxon>Embryophyta</taxon>
        <taxon>Tracheophyta</taxon>
        <taxon>Spermatophyta</taxon>
        <taxon>Magnoliopsida</taxon>
        <taxon>Liliopsida</taxon>
        <taxon>Poales</taxon>
        <taxon>Poaceae</taxon>
        <taxon>BOP clade</taxon>
        <taxon>Pooideae</taxon>
        <taxon>Poodae</taxon>
        <taxon>Poeae</taxon>
        <taxon>Poeae Chloroplast Group 1 (Aveneae type)</taxon>
        <taxon>Aveninae</taxon>
        <taxon>Avena</taxon>
    </lineage>
</organism>
<reference evidence="1" key="1">
    <citation type="submission" date="2021-05" db="EMBL/GenBank/DDBJ databases">
        <authorList>
            <person name="Scholz U."/>
            <person name="Mascher M."/>
            <person name="Fiebig A."/>
        </authorList>
    </citation>
    <scope>NUCLEOTIDE SEQUENCE [LARGE SCALE GENOMIC DNA]</scope>
</reference>
<proteinExistence type="predicted"/>
<protein>
    <submittedName>
        <fullName evidence="1">Uncharacterized protein</fullName>
    </submittedName>
</protein>
<name>A0ACD5W117_AVESA</name>
<reference evidence="1" key="2">
    <citation type="submission" date="2025-09" db="UniProtKB">
        <authorList>
            <consortium name="EnsemblPlants"/>
        </authorList>
    </citation>
    <scope>IDENTIFICATION</scope>
</reference>